<dbReference type="Gene3D" id="3.50.90.10">
    <property type="entry name" value="YerB-like"/>
    <property type="match status" value="1"/>
</dbReference>
<feature type="signal peptide" evidence="1">
    <location>
        <begin position="1"/>
        <end position="24"/>
    </location>
</feature>
<evidence type="ECO:0000313" key="6">
    <source>
        <dbReference type="Proteomes" id="UP000669239"/>
    </source>
</evidence>
<dbReference type="Proteomes" id="UP001299608">
    <property type="component" value="Unassembled WGS sequence"/>
</dbReference>
<dbReference type="Pfam" id="PF17479">
    <property type="entry name" value="DUF3048_C"/>
    <property type="match status" value="1"/>
</dbReference>
<reference evidence="5 6" key="1">
    <citation type="journal article" date="2020" name="Cell Host Microbe">
        <title>Functional and Genomic Variation between Human-Derived Isolates of Lachnospiraceae Reveals Inter- and Intra-Species Diversity.</title>
        <authorList>
            <person name="Sorbara M.T."/>
            <person name="Littmann E.R."/>
            <person name="Fontana E."/>
            <person name="Moody T.U."/>
            <person name="Kohout C.E."/>
            <person name="Gjonbalaj M."/>
            <person name="Eaton V."/>
            <person name="Seok R."/>
            <person name="Leiner I.M."/>
            <person name="Pamer E.G."/>
        </authorList>
    </citation>
    <scope>NUCLEOTIDE SEQUENCE [LARGE SCALE GENOMIC DNA]</scope>
    <source>
        <strain evidence="5 6">MSK.1.17</strain>
    </source>
</reference>
<comment type="caution">
    <text evidence="4">The sequence shown here is derived from an EMBL/GenBank/DDBJ whole genome shotgun (WGS) entry which is preliminary data.</text>
</comment>
<dbReference type="InterPro" id="IPR023158">
    <property type="entry name" value="YerB-like_sf"/>
</dbReference>
<evidence type="ECO:0000313" key="7">
    <source>
        <dbReference type="Proteomes" id="UP001299608"/>
    </source>
</evidence>
<evidence type="ECO:0000313" key="5">
    <source>
        <dbReference type="EMBL" id="NSJ50699.1"/>
    </source>
</evidence>
<evidence type="ECO:0000313" key="4">
    <source>
        <dbReference type="EMBL" id="MCG4744879.1"/>
    </source>
</evidence>
<protein>
    <submittedName>
        <fullName evidence="4">DUF3048 domain-containing protein</fullName>
    </submittedName>
</protein>
<reference evidence="4" key="3">
    <citation type="submission" date="2022-01" db="EMBL/GenBank/DDBJ databases">
        <title>Collection of gut derived symbiotic bacterial strains cultured from healthy donors.</title>
        <authorList>
            <person name="Lin H."/>
            <person name="Kohout C."/>
            <person name="Waligurski E."/>
            <person name="Pamer E.G."/>
        </authorList>
    </citation>
    <scope>NUCLEOTIDE SEQUENCE</scope>
    <source>
        <strain evidence="4">DFI.6.55</strain>
    </source>
</reference>
<evidence type="ECO:0000256" key="1">
    <source>
        <dbReference type="SAM" id="SignalP"/>
    </source>
</evidence>
<evidence type="ECO:0000259" key="3">
    <source>
        <dbReference type="Pfam" id="PF17479"/>
    </source>
</evidence>
<feature type="domain" description="DUF3048" evidence="3">
    <location>
        <begin position="265"/>
        <end position="368"/>
    </location>
</feature>
<dbReference type="RefSeq" id="WP_117558370.1">
    <property type="nucleotide sequence ID" value="NZ_CAXTHN010000017.1"/>
</dbReference>
<keyword evidence="6" id="KW-1185">Reference proteome</keyword>
<dbReference type="PROSITE" id="PS51257">
    <property type="entry name" value="PROKAR_LIPOPROTEIN"/>
    <property type="match status" value="1"/>
</dbReference>
<accession>A0AAW5BVQ2</accession>
<name>A0AAW5BVQ2_9FIRM</name>
<dbReference type="InterPro" id="IPR021416">
    <property type="entry name" value="DUF3048_N"/>
</dbReference>
<dbReference type="Proteomes" id="UP000669239">
    <property type="component" value="Unassembled WGS sequence"/>
</dbReference>
<sequence>MKKGLRWMAVMIAAAGLMAGCAKEAGVDAAGTSVMETPAVTTEPEPEIVIHSERETEDAGPDGQGDYYLPEERTEKDGMIRSYLTGKMVPVSQGSRRPAAVMMSNDKEARPQYGINRAGVVYEAPVEGGMNRYMSLIEDYDDLERIGSVRSCRTYYTYFAREFDAVYVHFGQSTFAKPYLGNVDNINGLEGIGTTAFYRTKDKKSPHNAYTSGRRITESIGKLGYAPDYDASYQGHYLFARDGKEAGLDGRPGVMDAGTVRPGYAMNQAYFVYDSSDGLYHRYQYGGVHQGDEGPITARNVIFQYCQSGFYATTDYLNINVHTSDCGYFMTGGKAIPISWEKDGEFGVTRYYDQEHNEVVLNQGQTWVCIISTKDFAKSEIIGK</sequence>
<dbReference type="Pfam" id="PF11258">
    <property type="entry name" value="DUF3048"/>
    <property type="match status" value="1"/>
</dbReference>
<dbReference type="EMBL" id="JAAITT010000029">
    <property type="protein sequence ID" value="NSJ50699.1"/>
    <property type="molecule type" value="Genomic_DNA"/>
</dbReference>
<reference evidence="5" key="2">
    <citation type="submission" date="2020-02" db="EMBL/GenBank/DDBJ databases">
        <authorList>
            <person name="Littmann E."/>
            <person name="Sorbara M."/>
        </authorList>
    </citation>
    <scope>NUCLEOTIDE SEQUENCE</scope>
    <source>
        <strain evidence="5">MSK.1.17</strain>
    </source>
</reference>
<dbReference type="AlphaFoldDB" id="A0AAW5BVQ2"/>
<organism evidence="4 7">
    <name type="scientific">Enterocloster aldenensis</name>
    <dbReference type="NCBI Taxonomy" id="358742"/>
    <lineage>
        <taxon>Bacteria</taxon>
        <taxon>Bacillati</taxon>
        <taxon>Bacillota</taxon>
        <taxon>Clostridia</taxon>
        <taxon>Lachnospirales</taxon>
        <taxon>Lachnospiraceae</taxon>
        <taxon>Enterocloster</taxon>
    </lineage>
</organism>
<evidence type="ECO:0000259" key="2">
    <source>
        <dbReference type="Pfam" id="PF11258"/>
    </source>
</evidence>
<dbReference type="InterPro" id="IPR035328">
    <property type="entry name" value="DUF3048_C"/>
</dbReference>
<gene>
    <name evidence="5" type="ORF">G5B36_18595</name>
    <name evidence="4" type="ORF">L0N08_05590</name>
</gene>
<feature type="domain" description="DUF3048" evidence="2">
    <location>
        <begin position="84"/>
        <end position="225"/>
    </location>
</feature>
<proteinExistence type="predicted"/>
<dbReference type="SUPFAM" id="SSF159774">
    <property type="entry name" value="YerB-like"/>
    <property type="match status" value="1"/>
</dbReference>
<feature type="chain" id="PRO_5043296073" evidence="1">
    <location>
        <begin position="25"/>
        <end position="384"/>
    </location>
</feature>
<keyword evidence="1" id="KW-0732">Signal</keyword>
<dbReference type="EMBL" id="JAKNGE010000005">
    <property type="protein sequence ID" value="MCG4744879.1"/>
    <property type="molecule type" value="Genomic_DNA"/>
</dbReference>